<feature type="compositionally biased region" description="Basic and acidic residues" evidence="1">
    <location>
        <begin position="58"/>
        <end position="78"/>
    </location>
</feature>
<gene>
    <name evidence="2" type="ORF">HK439_24480</name>
</gene>
<reference evidence="2" key="1">
    <citation type="submission" date="2020-05" db="EMBL/GenBank/DDBJ databases">
        <title>Identification of trans-AT polyketide cluster in two marine bacteria, producers of a novel glutaramide-containing polyketide sesbanimide D and analogs.</title>
        <authorList>
            <person name="Kacar D."/>
            <person name="Rodriguez P."/>
            <person name="Canedo L."/>
            <person name="Gonzalez E."/>
            <person name="Galan B."/>
            <person name="De La Calle F."/>
            <person name="Garcia J.L."/>
        </authorList>
    </citation>
    <scope>NUCLEOTIDE SEQUENCE</scope>
    <source>
        <strain evidence="2">PHM038</strain>
    </source>
</reference>
<dbReference type="InterPro" id="IPR021735">
    <property type="entry name" value="DUF3306"/>
</dbReference>
<feature type="compositionally biased region" description="Low complexity" evidence="1">
    <location>
        <begin position="176"/>
        <end position="198"/>
    </location>
</feature>
<name>A0A926S7A1_9HYPH</name>
<dbReference type="EMBL" id="JABFCZ010000038">
    <property type="protein sequence ID" value="MBD1549428.1"/>
    <property type="molecule type" value="Genomic_DNA"/>
</dbReference>
<dbReference type="Pfam" id="PF11748">
    <property type="entry name" value="DUF3306"/>
    <property type="match status" value="1"/>
</dbReference>
<evidence type="ECO:0000313" key="2">
    <source>
        <dbReference type="EMBL" id="MBD1549428.1"/>
    </source>
</evidence>
<feature type="region of interest" description="Disordered" evidence="1">
    <location>
        <begin position="163"/>
        <end position="231"/>
    </location>
</feature>
<dbReference type="RefSeq" id="WP_190294119.1">
    <property type="nucleotide sequence ID" value="NZ_JABFCZ010000038.1"/>
</dbReference>
<feature type="region of interest" description="Disordered" evidence="1">
    <location>
        <begin position="23"/>
        <end position="78"/>
    </location>
</feature>
<evidence type="ECO:0000313" key="3">
    <source>
        <dbReference type="Proteomes" id="UP000598467"/>
    </source>
</evidence>
<proteinExistence type="predicted"/>
<protein>
    <submittedName>
        <fullName evidence="2">DUF3306 domain-containing protein</fullName>
    </submittedName>
</protein>
<sequence>MGNEKEGVLGRWSRRKRAAAVAEEHDTELLEDAVSVSAPAELPPEPTGEDMSAAAAEDLAHEETVSATDEGRASADGERMLSEEDLPDIDSLSYGSDFSAFLQKNVPEHLHRMALRKLWTSNPVLANVDGLNDYDLDYTISEMKEIAAQSAEDLARGAKRLNVSDLRSREREARRQAAAQARPGPAQATAPAPAPIAETQDDGREGAAASEQIDPFEGGEAVTPPPRRTDA</sequence>
<organism evidence="2 3">
    <name type="scientific">Roseibium aggregatum</name>
    <dbReference type="NCBI Taxonomy" id="187304"/>
    <lineage>
        <taxon>Bacteria</taxon>
        <taxon>Pseudomonadati</taxon>
        <taxon>Pseudomonadota</taxon>
        <taxon>Alphaproteobacteria</taxon>
        <taxon>Hyphomicrobiales</taxon>
        <taxon>Stappiaceae</taxon>
        <taxon>Roseibium</taxon>
    </lineage>
</organism>
<comment type="caution">
    <text evidence="2">The sequence shown here is derived from an EMBL/GenBank/DDBJ whole genome shotgun (WGS) entry which is preliminary data.</text>
</comment>
<dbReference type="Proteomes" id="UP000598467">
    <property type="component" value="Unassembled WGS sequence"/>
</dbReference>
<dbReference type="AlphaFoldDB" id="A0A926S7A1"/>
<accession>A0A926S7A1</accession>
<evidence type="ECO:0000256" key="1">
    <source>
        <dbReference type="SAM" id="MobiDB-lite"/>
    </source>
</evidence>
<feature type="compositionally biased region" description="Basic and acidic residues" evidence="1">
    <location>
        <begin position="166"/>
        <end position="175"/>
    </location>
</feature>